<dbReference type="InterPro" id="IPR013149">
    <property type="entry name" value="ADH-like_C"/>
</dbReference>
<dbReference type="InterPro" id="IPR036291">
    <property type="entry name" value="NAD(P)-bd_dom_sf"/>
</dbReference>
<dbReference type="SUPFAM" id="SSF51735">
    <property type="entry name" value="NAD(P)-binding Rossmann-fold domains"/>
    <property type="match status" value="1"/>
</dbReference>
<dbReference type="GO" id="GO:0016491">
    <property type="term" value="F:oxidoreductase activity"/>
    <property type="evidence" value="ECO:0007669"/>
    <property type="project" value="InterPro"/>
</dbReference>
<proteinExistence type="predicted"/>
<dbReference type="InterPro" id="IPR052711">
    <property type="entry name" value="Zinc_ADH-like"/>
</dbReference>
<dbReference type="Gene3D" id="3.90.180.10">
    <property type="entry name" value="Medium-chain alcohol dehydrogenases, catalytic domain"/>
    <property type="match status" value="1"/>
</dbReference>
<dbReference type="SMART" id="SM00829">
    <property type="entry name" value="PKS_ER"/>
    <property type="match status" value="1"/>
</dbReference>
<dbReference type="AlphaFoldDB" id="A0A0D2JBI5"/>
<sequence>MSLPKSTDAWVIHSANAENGWGNLKLEKDIPIPELGENGCLVQIHAVSLNYRDLIISQGRYPLTLNLPVVACSDGAGTVLAVGSKVSQFSTGDMVVTLFSQLHQHGPPTPAAMTSSLGGGVDGTLRKYAVFPESGLVLAPANLNAVEAGTLSCAPLTSWNALYGLESKALKPGDTVLTQGSGGVSLSAIQFAKAGGATVIATTSSDAKAERLKQLGADYVINYKKDPNWGETAKNLSPGKLGVDHVIEVGGPGTMQQSLNALKLEGVISVIGFLEGFKAENEPGMLAALGTGAIVRGILIGSKTQLNDMNRAIAANNIHPIVDDKAFTFEDALSAYQYQWQQKNFGKVVIRVA</sequence>
<dbReference type="STRING" id="1442369.A0A0D2JBI5"/>
<dbReference type="Proteomes" id="UP000053617">
    <property type="component" value="Unassembled WGS sequence"/>
</dbReference>
<organism evidence="2 3">
    <name type="scientific">Rhinocladiella mackenziei CBS 650.93</name>
    <dbReference type="NCBI Taxonomy" id="1442369"/>
    <lineage>
        <taxon>Eukaryota</taxon>
        <taxon>Fungi</taxon>
        <taxon>Dikarya</taxon>
        <taxon>Ascomycota</taxon>
        <taxon>Pezizomycotina</taxon>
        <taxon>Eurotiomycetes</taxon>
        <taxon>Chaetothyriomycetidae</taxon>
        <taxon>Chaetothyriales</taxon>
        <taxon>Herpotrichiellaceae</taxon>
        <taxon>Rhinocladiella</taxon>
    </lineage>
</organism>
<dbReference type="GeneID" id="25292507"/>
<dbReference type="HOGENOM" id="CLU_026673_3_4_1"/>
<dbReference type="InterPro" id="IPR013154">
    <property type="entry name" value="ADH-like_N"/>
</dbReference>
<accession>A0A0D2JBI5</accession>
<dbReference type="Pfam" id="PF00107">
    <property type="entry name" value="ADH_zinc_N"/>
    <property type="match status" value="1"/>
</dbReference>
<dbReference type="PANTHER" id="PTHR45033:SF2">
    <property type="entry name" value="ZINC-TYPE ALCOHOL DEHYDROGENASE-LIKE PROTEIN C1773.06C"/>
    <property type="match status" value="1"/>
</dbReference>
<evidence type="ECO:0000313" key="3">
    <source>
        <dbReference type="Proteomes" id="UP000053617"/>
    </source>
</evidence>
<dbReference type="SUPFAM" id="SSF50129">
    <property type="entry name" value="GroES-like"/>
    <property type="match status" value="1"/>
</dbReference>
<dbReference type="Pfam" id="PF08240">
    <property type="entry name" value="ADH_N"/>
    <property type="match status" value="1"/>
</dbReference>
<dbReference type="PANTHER" id="PTHR45033">
    <property type="match status" value="1"/>
</dbReference>
<dbReference type="VEuPathDB" id="FungiDB:Z518_04436"/>
<dbReference type="CDD" id="cd08276">
    <property type="entry name" value="MDR7"/>
    <property type="match status" value="1"/>
</dbReference>
<dbReference type="RefSeq" id="XP_013273596.1">
    <property type="nucleotide sequence ID" value="XM_013418142.1"/>
</dbReference>
<dbReference type="OrthoDB" id="9930022at2759"/>
<dbReference type="InterPro" id="IPR011032">
    <property type="entry name" value="GroES-like_sf"/>
</dbReference>
<feature type="domain" description="Enoyl reductase (ER)" evidence="1">
    <location>
        <begin position="22"/>
        <end position="350"/>
    </location>
</feature>
<evidence type="ECO:0000259" key="1">
    <source>
        <dbReference type="SMART" id="SM00829"/>
    </source>
</evidence>
<name>A0A0D2JBI5_9EURO</name>
<gene>
    <name evidence="2" type="ORF">Z518_04436</name>
</gene>
<dbReference type="EMBL" id="KN847477">
    <property type="protein sequence ID" value="KIX06460.1"/>
    <property type="molecule type" value="Genomic_DNA"/>
</dbReference>
<dbReference type="Gene3D" id="3.40.50.720">
    <property type="entry name" value="NAD(P)-binding Rossmann-like Domain"/>
    <property type="match status" value="1"/>
</dbReference>
<protein>
    <recommendedName>
        <fullName evidence="1">Enoyl reductase (ER) domain-containing protein</fullName>
    </recommendedName>
</protein>
<dbReference type="InterPro" id="IPR020843">
    <property type="entry name" value="ER"/>
</dbReference>
<reference evidence="2 3" key="1">
    <citation type="submission" date="2015-01" db="EMBL/GenBank/DDBJ databases">
        <title>The Genome Sequence of Rhinocladiella mackenzie CBS 650.93.</title>
        <authorList>
            <consortium name="The Broad Institute Genomics Platform"/>
            <person name="Cuomo C."/>
            <person name="de Hoog S."/>
            <person name="Gorbushina A."/>
            <person name="Stielow B."/>
            <person name="Teixiera M."/>
            <person name="Abouelleil A."/>
            <person name="Chapman S.B."/>
            <person name="Priest M."/>
            <person name="Young S.K."/>
            <person name="Wortman J."/>
            <person name="Nusbaum C."/>
            <person name="Birren B."/>
        </authorList>
    </citation>
    <scope>NUCLEOTIDE SEQUENCE [LARGE SCALE GENOMIC DNA]</scope>
    <source>
        <strain evidence="2 3">CBS 650.93</strain>
    </source>
</reference>
<evidence type="ECO:0000313" key="2">
    <source>
        <dbReference type="EMBL" id="KIX06460.1"/>
    </source>
</evidence>
<keyword evidence="3" id="KW-1185">Reference proteome</keyword>